<evidence type="ECO:0000313" key="5">
    <source>
        <dbReference type="Proteomes" id="UP001228044"/>
    </source>
</evidence>
<dbReference type="Gene3D" id="3.30.70.270">
    <property type="match status" value="1"/>
</dbReference>
<keyword evidence="5" id="KW-1185">Reference proteome</keyword>
<dbReference type="Pfam" id="PF00563">
    <property type="entry name" value="EAL"/>
    <property type="match status" value="1"/>
</dbReference>
<dbReference type="Proteomes" id="UP001228044">
    <property type="component" value="Unassembled WGS sequence"/>
</dbReference>
<evidence type="ECO:0000259" key="3">
    <source>
        <dbReference type="PROSITE" id="PS50887"/>
    </source>
</evidence>
<feature type="region of interest" description="Disordered" evidence="1">
    <location>
        <begin position="1"/>
        <end position="23"/>
    </location>
</feature>
<organism evidence="4 5">
    <name type="scientific">Roseateles violae</name>
    <dbReference type="NCBI Taxonomy" id="3058042"/>
    <lineage>
        <taxon>Bacteria</taxon>
        <taxon>Pseudomonadati</taxon>
        <taxon>Pseudomonadota</taxon>
        <taxon>Betaproteobacteria</taxon>
        <taxon>Burkholderiales</taxon>
        <taxon>Sphaerotilaceae</taxon>
        <taxon>Roseateles</taxon>
    </lineage>
</organism>
<dbReference type="Pfam" id="PF00990">
    <property type="entry name" value="GGDEF"/>
    <property type="match status" value="1"/>
</dbReference>
<dbReference type="SUPFAM" id="SSF141868">
    <property type="entry name" value="EAL domain-like"/>
    <property type="match status" value="1"/>
</dbReference>
<evidence type="ECO:0000256" key="1">
    <source>
        <dbReference type="SAM" id="MobiDB-lite"/>
    </source>
</evidence>
<gene>
    <name evidence="4" type="ORF">QWJ38_23795</name>
</gene>
<dbReference type="InterPro" id="IPR035919">
    <property type="entry name" value="EAL_sf"/>
</dbReference>
<evidence type="ECO:0000313" key="4">
    <source>
        <dbReference type="EMBL" id="MDN3923310.1"/>
    </source>
</evidence>
<dbReference type="CDD" id="cd01949">
    <property type="entry name" value="GGDEF"/>
    <property type="match status" value="1"/>
</dbReference>
<dbReference type="InterPro" id="IPR001633">
    <property type="entry name" value="EAL_dom"/>
</dbReference>
<dbReference type="SMART" id="SM00052">
    <property type="entry name" value="EAL"/>
    <property type="match status" value="1"/>
</dbReference>
<protein>
    <submittedName>
        <fullName evidence="4">EAL domain-containing protein</fullName>
    </submittedName>
</protein>
<accession>A0ABT8E0E0</accession>
<dbReference type="NCBIfam" id="TIGR00254">
    <property type="entry name" value="GGDEF"/>
    <property type="match status" value="1"/>
</dbReference>
<dbReference type="EMBL" id="JAUHHC010000012">
    <property type="protein sequence ID" value="MDN3923310.1"/>
    <property type="molecule type" value="Genomic_DNA"/>
</dbReference>
<dbReference type="InterPro" id="IPR000160">
    <property type="entry name" value="GGDEF_dom"/>
</dbReference>
<reference evidence="4 5" key="1">
    <citation type="submission" date="2023-06" db="EMBL/GenBank/DDBJ databases">
        <title>Pelomonas sp. PFR6 16S ribosomal RNA gene Genome sequencing and assembly.</title>
        <authorList>
            <person name="Woo H."/>
        </authorList>
    </citation>
    <scope>NUCLEOTIDE SEQUENCE [LARGE SCALE GENOMIC DNA]</scope>
    <source>
        <strain evidence="4 5">PFR6</strain>
    </source>
</reference>
<sequence length="532" mass="57983">MDDNAQYEASGISSDRQGPAARRLTARRTDSLLAISDALLHESAMQQASQQETLAAIADLVHAATHDLLTGLPTRGLLLNRLTRALENPVAGNGQVAVLFIDVDNFKLVNDSLGHDSGDELLREMSQRISDCVGPADTVSRFGGDELVVLLPQTDQRAVANLGARVLAVMSAPIDVGGREIVTSVSIGVALCAPGSQSAEQLLRDADTALYAAKSRGRNRVERFNEELHARAARRMRVESDLRTALREAQIYVHYQPQVNLMTGKVVGVEALARWQHPELGTMSPAEFIPIAEECRLIDELGWQVLRAACWQLARWGTSSLSMTVNISPRQLDNPAFAVELQQVLDETGIRPQALCLELTESALMGRATDIIDMLARIRRMGVYVAMDDFGTEHSSLSRLRELPVEVLKIDRSFIDGLPSETGDTAIVSSILSLAYAMGKHVIAEGVETAEQALALSSMGCPVAQGYLFSRPVAALEIPPLLGRTLWQAPTSAKHRLKPLIGAKRRRAHRAFIDEFLFHIGAPMGGEQEDRT</sequence>
<feature type="domain" description="GGDEF" evidence="3">
    <location>
        <begin position="94"/>
        <end position="226"/>
    </location>
</feature>
<feature type="domain" description="EAL" evidence="2">
    <location>
        <begin position="235"/>
        <end position="486"/>
    </location>
</feature>
<dbReference type="InterPro" id="IPR029787">
    <property type="entry name" value="Nucleotide_cyclase"/>
</dbReference>
<dbReference type="PANTHER" id="PTHR33121:SF70">
    <property type="entry name" value="SIGNALING PROTEIN YKOW"/>
    <property type="match status" value="1"/>
</dbReference>
<proteinExistence type="predicted"/>
<dbReference type="PANTHER" id="PTHR33121">
    <property type="entry name" value="CYCLIC DI-GMP PHOSPHODIESTERASE PDEF"/>
    <property type="match status" value="1"/>
</dbReference>
<dbReference type="RefSeq" id="WP_290361612.1">
    <property type="nucleotide sequence ID" value="NZ_JAUHHC010000012.1"/>
</dbReference>
<dbReference type="SUPFAM" id="SSF55073">
    <property type="entry name" value="Nucleotide cyclase"/>
    <property type="match status" value="1"/>
</dbReference>
<dbReference type="InterPro" id="IPR043128">
    <property type="entry name" value="Rev_trsase/Diguanyl_cyclase"/>
</dbReference>
<dbReference type="SMART" id="SM00267">
    <property type="entry name" value="GGDEF"/>
    <property type="match status" value="1"/>
</dbReference>
<name>A0ABT8E0E0_9BURK</name>
<evidence type="ECO:0000259" key="2">
    <source>
        <dbReference type="PROSITE" id="PS50883"/>
    </source>
</evidence>
<dbReference type="Gene3D" id="3.20.20.450">
    <property type="entry name" value="EAL domain"/>
    <property type="match status" value="1"/>
</dbReference>
<dbReference type="CDD" id="cd01948">
    <property type="entry name" value="EAL"/>
    <property type="match status" value="1"/>
</dbReference>
<dbReference type="PROSITE" id="PS50883">
    <property type="entry name" value="EAL"/>
    <property type="match status" value="1"/>
</dbReference>
<dbReference type="PROSITE" id="PS50887">
    <property type="entry name" value="GGDEF"/>
    <property type="match status" value="1"/>
</dbReference>
<dbReference type="InterPro" id="IPR050706">
    <property type="entry name" value="Cyclic-di-GMP_PDE-like"/>
</dbReference>
<comment type="caution">
    <text evidence="4">The sequence shown here is derived from an EMBL/GenBank/DDBJ whole genome shotgun (WGS) entry which is preliminary data.</text>
</comment>